<accession>A0A6C0J8I3</accession>
<protein>
    <recommendedName>
        <fullName evidence="12">AAA+ ATPase domain-containing protein</fullName>
    </recommendedName>
</protein>
<keyword evidence="6" id="KW-0238">DNA-binding</keyword>
<keyword evidence="7" id="KW-0234">DNA repair</keyword>
<feature type="domain" description="DNA helicase Pif1-like DEAD-box helicase" evidence="9">
    <location>
        <begin position="10"/>
        <end position="184"/>
    </location>
</feature>
<feature type="domain" description="DNA helicase Pif1-like 2B" evidence="10">
    <location>
        <begin position="238"/>
        <end position="282"/>
    </location>
</feature>
<evidence type="ECO:0000256" key="8">
    <source>
        <dbReference type="ARBA" id="ARBA00023235"/>
    </source>
</evidence>
<dbReference type="PANTHER" id="PTHR47642">
    <property type="entry name" value="ATP-DEPENDENT DNA HELICASE"/>
    <property type="match status" value="1"/>
</dbReference>
<evidence type="ECO:0000259" key="9">
    <source>
        <dbReference type="Pfam" id="PF05970"/>
    </source>
</evidence>
<keyword evidence="5" id="KW-0067">ATP-binding</keyword>
<evidence type="ECO:0008006" key="12">
    <source>
        <dbReference type="Google" id="ProtNLM"/>
    </source>
</evidence>
<proteinExistence type="predicted"/>
<reference evidence="11" key="1">
    <citation type="journal article" date="2020" name="Nature">
        <title>Giant virus diversity and host interactions through global metagenomics.</title>
        <authorList>
            <person name="Schulz F."/>
            <person name="Roux S."/>
            <person name="Paez-Espino D."/>
            <person name="Jungbluth S."/>
            <person name="Walsh D.A."/>
            <person name="Denef V.J."/>
            <person name="McMahon K.D."/>
            <person name="Konstantinidis K.T."/>
            <person name="Eloe-Fadrosh E.A."/>
            <person name="Kyrpides N.C."/>
            <person name="Woyke T."/>
        </authorList>
    </citation>
    <scope>NUCLEOTIDE SEQUENCE</scope>
    <source>
        <strain evidence="11">GVMAG-M-3300025880-56</strain>
    </source>
</reference>
<dbReference type="EMBL" id="MN740351">
    <property type="protein sequence ID" value="QHU01952.1"/>
    <property type="molecule type" value="Genomic_DNA"/>
</dbReference>
<evidence type="ECO:0000256" key="6">
    <source>
        <dbReference type="ARBA" id="ARBA00023125"/>
    </source>
</evidence>
<dbReference type="SUPFAM" id="SSF52540">
    <property type="entry name" value="P-loop containing nucleoside triphosphate hydrolases"/>
    <property type="match status" value="2"/>
</dbReference>
<evidence type="ECO:0000259" key="10">
    <source>
        <dbReference type="Pfam" id="PF21530"/>
    </source>
</evidence>
<dbReference type="Pfam" id="PF21530">
    <property type="entry name" value="Pif1_2B_dom"/>
    <property type="match status" value="1"/>
</dbReference>
<evidence type="ECO:0000256" key="4">
    <source>
        <dbReference type="ARBA" id="ARBA00022806"/>
    </source>
</evidence>
<keyword evidence="8" id="KW-0413">Isomerase</keyword>
<keyword evidence="1" id="KW-0547">Nucleotide-binding</keyword>
<name>A0A6C0J8I3_9ZZZZ</name>
<organism evidence="11">
    <name type="scientific">viral metagenome</name>
    <dbReference type="NCBI Taxonomy" id="1070528"/>
    <lineage>
        <taxon>unclassified sequences</taxon>
        <taxon>metagenomes</taxon>
        <taxon>organismal metagenomes</taxon>
    </lineage>
</organism>
<evidence type="ECO:0000256" key="1">
    <source>
        <dbReference type="ARBA" id="ARBA00022741"/>
    </source>
</evidence>
<keyword evidence="4" id="KW-0347">Helicase</keyword>
<dbReference type="GO" id="GO:0006281">
    <property type="term" value="P:DNA repair"/>
    <property type="evidence" value="ECO:0007669"/>
    <property type="project" value="InterPro"/>
</dbReference>
<dbReference type="GO" id="GO:0000723">
    <property type="term" value="P:telomere maintenance"/>
    <property type="evidence" value="ECO:0007669"/>
    <property type="project" value="InterPro"/>
</dbReference>
<dbReference type="CDD" id="cd18809">
    <property type="entry name" value="SF1_C_RecD"/>
    <property type="match status" value="1"/>
</dbReference>
<dbReference type="InterPro" id="IPR049163">
    <property type="entry name" value="Pif1-like_2B_dom"/>
</dbReference>
<keyword evidence="3" id="KW-0378">Hydrolase</keyword>
<dbReference type="PANTHER" id="PTHR47642:SF5">
    <property type="entry name" value="ATP-DEPENDENT DNA HELICASE"/>
    <property type="match status" value="1"/>
</dbReference>
<evidence type="ECO:0000313" key="11">
    <source>
        <dbReference type="EMBL" id="QHU01952.1"/>
    </source>
</evidence>
<sequence length="387" mass="43870">MTDDVLEFINSHKCVFVNGPAGSGKSYLIKEIVKSNEGLNIAITSSTGISSTSIGGITVHSFLGMGVDTDVEQIVASFKFKQKLVDLRILDILIIDEISMISSNLFDTIHNILCYTKRSTLPFGGIRVICLGDFFQLPPVKGDYAFKSKYWSLLKPVNMNKIYRQTDQKYINLLNKVRIGEIDEDVISILNSKLIDKTHKLDDKLYLFPRNKEVDAINTIKFKEISNLNEIKTYHMDLHNTTNFTLIPNILKLCKRCKVILLINLDQERGLINGSVGIVKGFMGDLPIVEFENGITETIQKFIWTSKDKTKRISQIPLKLAYALSIHKSQGMTLENAVIDLKDCFIHGQLYVALSRIKNLDGLYIINFDKKSIIVDEDVKKYYKTIT</sequence>
<dbReference type="AlphaFoldDB" id="A0A6C0J8I3"/>
<evidence type="ECO:0000256" key="2">
    <source>
        <dbReference type="ARBA" id="ARBA00022763"/>
    </source>
</evidence>
<dbReference type="InterPro" id="IPR027417">
    <property type="entry name" value="P-loop_NTPase"/>
</dbReference>
<dbReference type="InterPro" id="IPR051055">
    <property type="entry name" value="PIF1_helicase"/>
</dbReference>
<dbReference type="InterPro" id="IPR010285">
    <property type="entry name" value="DNA_helicase_pif1-like_DEAD"/>
</dbReference>
<dbReference type="GO" id="GO:0003678">
    <property type="term" value="F:DNA helicase activity"/>
    <property type="evidence" value="ECO:0007669"/>
    <property type="project" value="InterPro"/>
</dbReference>
<dbReference type="Pfam" id="PF05970">
    <property type="entry name" value="PIF1"/>
    <property type="match status" value="1"/>
</dbReference>
<dbReference type="Gene3D" id="3.40.50.300">
    <property type="entry name" value="P-loop containing nucleotide triphosphate hydrolases"/>
    <property type="match status" value="2"/>
</dbReference>
<keyword evidence="2" id="KW-0227">DNA damage</keyword>
<evidence type="ECO:0000256" key="3">
    <source>
        <dbReference type="ARBA" id="ARBA00022801"/>
    </source>
</evidence>
<evidence type="ECO:0000256" key="7">
    <source>
        <dbReference type="ARBA" id="ARBA00023204"/>
    </source>
</evidence>
<evidence type="ECO:0000256" key="5">
    <source>
        <dbReference type="ARBA" id="ARBA00022840"/>
    </source>
</evidence>